<evidence type="ECO:0000259" key="1">
    <source>
        <dbReference type="PROSITE" id="PS50075"/>
    </source>
</evidence>
<feature type="domain" description="Carrier" evidence="1">
    <location>
        <begin position="1"/>
        <end position="79"/>
    </location>
</feature>
<comment type="caution">
    <text evidence="2">The sequence shown here is derived from an EMBL/GenBank/DDBJ whole genome shotgun (WGS) entry which is preliminary data.</text>
</comment>
<dbReference type="SUPFAM" id="SSF47336">
    <property type="entry name" value="ACP-like"/>
    <property type="match status" value="1"/>
</dbReference>
<dbReference type="Pfam" id="PF00550">
    <property type="entry name" value="PP-binding"/>
    <property type="match status" value="1"/>
</dbReference>
<dbReference type="Gene3D" id="1.10.1200.10">
    <property type="entry name" value="ACP-like"/>
    <property type="match status" value="1"/>
</dbReference>
<dbReference type="EMBL" id="JAKKDU010000010">
    <property type="protein sequence ID" value="MCF7568627.1"/>
    <property type="molecule type" value="Genomic_DNA"/>
</dbReference>
<dbReference type="PROSITE" id="PS50075">
    <property type="entry name" value="CARRIER"/>
    <property type="match status" value="1"/>
</dbReference>
<gene>
    <name evidence="2" type="ORF">L3X37_09645</name>
</gene>
<accession>A0AAE3JLV1</accession>
<dbReference type="AlphaFoldDB" id="A0AAE3JLV1"/>
<protein>
    <submittedName>
        <fullName evidence="2">Acyl carrier protein</fullName>
    </submittedName>
</protein>
<reference evidence="2" key="1">
    <citation type="submission" date="2022-01" db="EMBL/GenBank/DDBJ databases">
        <title>Draft genome sequence of Sabulilitoribacter arenilitoris KCTC 52401.</title>
        <authorList>
            <person name="Oh J.-S."/>
        </authorList>
    </citation>
    <scope>NUCLEOTIDE SEQUENCE</scope>
    <source>
        <strain evidence="2">HMF6543</strain>
    </source>
</reference>
<proteinExistence type="predicted"/>
<dbReference type="RefSeq" id="WP_237239967.1">
    <property type="nucleotide sequence ID" value="NZ_JAKKDU010000010.1"/>
</dbReference>
<dbReference type="InterPro" id="IPR036736">
    <property type="entry name" value="ACP-like_sf"/>
</dbReference>
<keyword evidence="3" id="KW-1185">Reference proteome</keyword>
<name>A0AAE3JLV1_9FLAO</name>
<evidence type="ECO:0000313" key="2">
    <source>
        <dbReference type="EMBL" id="MCF7568627.1"/>
    </source>
</evidence>
<sequence>MDNKEIFEKINPIFVKVLEHDNFELTETTTTEDVDGWGSLSHMVIIEEIEKEFNIKFKLMDLMTMDNVGDLVKSIKSNIS</sequence>
<evidence type="ECO:0000313" key="3">
    <source>
        <dbReference type="Proteomes" id="UP001199795"/>
    </source>
</evidence>
<dbReference type="Proteomes" id="UP001199795">
    <property type="component" value="Unassembled WGS sequence"/>
</dbReference>
<organism evidence="2 3">
    <name type="scientific">Wocania arenilitoris</name>
    <dbReference type="NCBI Taxonomy" id="2044858"/>
    <lineage>
        <taxon>Bacteria</taxon>
        <taxon>Pseudomonadati</taxon>
        <taxon>Bacteroidota</taxon>
        <taxon>Flavobacteriia</taxon>
        <taxon>Flavobacteriales</taxon>
        <taxon>Flavobacteriaceae</taxon>
        <taxon>Wocania</taxon>
    </lineage>
</organism>
<dbReference type="InterPro" id="IPR009081">
    <property type="entry name" value="PP-bd_ACP"/>
</dbReference>